<dbReference type="InterPro" id="IPR021284">
    <property type="entry name" value="DUF2750"/>
</dbReference>
<dbReference type="Proteomes" id="UP001501570">
    <property type="component" value="Unassembled WGS sequence"/>
</dbReference>
<accession>A0ABP9RS31</accession>
<dbReference type="EMBL" id="BAABJQ010000006">
    <property type="protein sequence ID" value="GAA5184266.1"/>
    <property type="molecule type" value="Genomic_DNA"/>
</dbReference>
<dbReference type="RefSeq" id="WP_345629143.1">
    <property type="nucleotide sequence ID" value="NZ_BAABJQ010000006.1"/>
</dbReference>
<reference evidence="2" key="1">
    <citation type="journal article" date="2019" name="Int. J. Syst. Evol. Microbiol.">
        <title>The Global Catalogue of Microorganisms (GCM) 10K type strain sequencing project: providing services to taxonomists for standard genome sequencing and annotation.</title>
        <authorList>
            <consortium name="The Broad Institute Genomics Platform"/>
            <consortium name="The Broad Institute Genome Sequencing Center for Infectious Disease"/>
            <person name="Wu L."/>
            <person name="Ma J."/>
        </authorList>
    </citation>
    <scope>NUCLEOTIDE SEQUENCE [LARGE SCALE GENOMIC DNA]</scope>
    <source>
        <strain evidence="2">JCM 18304</strain>
    </source>
</reference>
<name>A0ABP9RS31_9ACTN</name>
<keyword evidence="2" id="KW-1185">Reference proteome</keyword>
<evidence type="ECO:0008006" key="3">
    <source>
        <dbReference type="Google" id="ProtNLM"/>
    </source>
</evidence>
<organism evidence="1 2">
    <name type="scientific">Rugosimonospora acidiphila</name>
    <dbReference type="NCBI Taxonomy" id="556531"/>
    <lineage>
        <taxon>Bacteria</taxon>
        <taxon>Bacillati</taxon>
        <taxon>Actinomycetota</taxon>
        <taxon>Actinomycetes</taxon>
        <taxon>Micromonosporales</taxon>
        <taxon>Micromonosporaceae</taxon>
        <taxon>Rugosimonospora</taxon>
    </lineage>
</organism>
<dbReference type="Pfam" id="PF11042">
    <property type="entry name" value="DUF2750"/>
    <property type="match status" value="1"/>
</dbReference>
<comment type="caution">
    <text evidence="1">The sequence shown here is derived from an EMBL/GenBank/DDBJ whole genome shotgun (WGS) entry which is preliminary data.</text>
</comment>
<evidence type="ECO:0000313" key="1">
    <source>
        <dbReference type="EMBL" id="GAA5184266.1"/>
    </source>
</evidence>
<evidence type="ECO:0000313" key="2">
    <source>
        <dbReference type="Proteomes" id="UP001501570"/>
    </source>
</evidence>
<proteinExistence type="predicted"/>
<gene>
    <name evidence="1" type="ORF">GCM10023322_25380</name>
</gene>
<protein>
    <recommendedName>
        <fullName evidence="3">DUF2750 domain-containing protein</fullName>
    </recommendedName>
</protein>
<sequence length="125" mass="13885">MTTSAAHAAAFRRELPDAGEVWTVVEDGFYIAPHKRDGQRAVPFWSRQSRAEKVVARVPAYAGLAVISIPLEDWLGDLLPWLAEREILVGVNWSGNRATGFDVHPRQVIDWFVPKPPVGLLEGVD</sequence>